<reference evidence="10 11" key="1">
    <citation type="submission" date="2023-07" db="EMBL/GenBank/DDBJ databases">
        <title>Genomic Encyclopedia of Type Strains, Phase IV (KMG-IV): sequencing the most valuable type-strain genomes for metagenomic binning, comparative biology and taxonomic classification.</title>
        <authorList>
            <person name="Goeker M."/>
        </authorList>
    </citation>
    <scope>NUCLEOTIDE SEQUENCE [LARGE SCALE GENOMIC DNA]</scope>
    <source>
        <strain evidence="10 11">DSM 19619</strain>
    </source>
</reference>
<sequence length="427" mass="46474">MFNDISRRQLLRAGASLGAAGAMGALACPAVAQGTSLTFATWGNPGEEAAFRHIIEAYKAVEPGVTVNLEIVPGDQQYQRLDTRLAGRQAPDLVRIQYQQIGRYAVASSMLDLGPMLKPGYMDDFADVHRSALTFGGKQFAMPFDNNTLAIYYDKEAMAAIGEVPPTTIDKAWTWADLERIAAAIVDKKAAPYPMAVTWAGAQAYRWLIFLYQHGGALLTEDLTAPAINSKEGIETIAWTASWFKKGWVPANTSIKSSENVENLFANGGVALAFAGQWTLSYIDDLRKKPWGVTFMCRDKQHATDLGADCIAVTRDAKTPQAAADFLQFMAGKENLAYYDVNAGALPTRKSLQEPGALSYSKYTDSYALYVEQSKYQRADLVQTVTLPKFARMNSKLGDELELAFASGQSAEDTAANIANAVQDILG</sequence>
<keyword evidence="11" id="KW-1185">Reference proteome</keyword>
<dbReference type="PROSITE" id="PS51257">
    <property type="entry name" value="PROKAR_LIPOPROTEIN"/>
    <property type="match status" value="1"/>
</dbReference>
<dbReference type="RefSeq" id="WP_307269935.1">
    <property type="nucleotide sequence ID" value="NZ_JAUSVX010000002.1"/>
</dbReference>
<dbReference type="PROSITE" id="PS51318">
    <property type="entry name" value="TAT"/>
    <property type="match status" value="1"/>
</dbReference>
<protein>
    <recommendedName>
        <fullName evidence="4">sn-glycerol-3-phosphate-binding periplasmic protein UgpB</fullName>
    </recommendedName>
</protein>
<gene>
    <name evidence="10" type="ORF">QO011_001560</name>
</gene>
<evidence type="ECO:0000256" key="9">
    <source>
        <dbReference type="SAM" id="SignalP"/>
    </source>
</evidence>
<evidence type="ECO:0000256" key="6">
    <source>
        <dbReference type="ARBA" id="ARBA00022729"/>
    </source>
</evidence>
<comment type="subcellular location">
    <subcellularLocation>
        <location evidence="1">Periplasm</location>
    </subcellularLocation>
</comment>
<dbReference type="SUPFAM" id="SSF53850">
    <property type="entry name" value="Periplasmic binding protein-like II"/>
    <property type="match status" value="1"/>
</dbReference>
<evidence type="ECO:0000256" key="5">
    <source>
        <dbReference type="ARBA" id="ARBA00022448"/>
    </source>
</evidence>
<dbReference type="InterPro" id="IPR006311">
    <property type="entry name" value="TAT_signal"/>
</dbReference>
<feature type="signal peptide" evidence="9">
    <location>
        <begin position="1"/>
        <end position="32"/>
    </location>
</feature>
<keyword evidence="10" id="KW-0762">Sugar transport</keyword>
<comment type="function">
    <text evidence="8">Part of the ABC transporter complex UgpBAEC involved in sn-glycerol-3-phosphate (G3P) import. Binds G3P.</text>
</comment>
<proteinExistence type="inferred from homology"/>
<comment type="caution">
    <text evidence="10">The sequence shown here is derived from an EMBL/GenBank/DDBJ whole genome shotgun (WGS) entry which is preliminary data.</text>
</comment>
<name>A0ABU0J2S5_9HYPH</name>
<evidence type="ECO:0000313" key="10">
    <source>
        <dbReference type="EMBL" id="MDQ0468560.1"/>
    </source>
</evidence>
<dbReference type="PANTHER" id="PTHR43649">
    <property type="entry name" value="ARABINOSE-BINDING PROTEIN-RELATED"/>
    <property type="match status" value="1"/>
</dbReference>
<keyword evidence="6 9" id="KW-0732">Signal</keyword>
<dbReference type="Gene3D" id="3.40.190.10">
    <property type="entry name" value="Periplasmic binding protein-like II"/>
    <property type="match status" value="1"/>
</dbReference>
<dbReference type="EMBL" id="JAUSVX010000002">
    <property type="protein sequence ID" value="MDQ0468560.1"/>
    <property type="molecule type" value="Genomic_DNA"/>
</dbReference>
<organism evidence="10 11">
    <name type="scientific">Labrys wisconsinensis</name>
    <dbReference type="NCBI Taxonomy" id="425677"/>
    <lineage>
        <taxon>Bacteria</taxon>
        <taxon>Pseudomonadati</taxon>
        <taxon>Pseudomonadota</taxon>
        <taxon>Alphaproteobacteria</taxon>
        <taxon>Hyphomicrobiales</taxon>
        <taxon>Xanthobacteraceae</taxon>
        <taxon>Labrys</taxon>
    </lineage>
</organism>
<comment type="similarity">
    <text evidence="2">Belongs to the bacterial solute-binding protein 1 family.</text>
</comment>
<dbReference type="InterPro" id="IPR006059">
    <property type="entry name" value="SBP"/>
</dbReference>
<dbReference type="Pfam" id="PF13416">
    <property type="entry name" value="SBP_bac_8"/>
    <property type="match status" value="1"/>
</dbReference>
<evidence type="ECO:0000256" key="8">
    <source>
        <dbReference type="ARBA" id="ARBA00034473"/>
    </source>
</evidence>
<dbReference type="Proteomes" id="UP001242480">
    <property type="component" value="Unassembled WGS sequence"/>
</dbReference>
<dbReference type="CDD" id="cd13585">
    <property type="entry name" value="PBP2_TMBP_like"/>
    <property type="match status" value="1"/>
</dbReference>
<dbReference type="InterPro" id="IPR050490">
    <property type="entry name" value="Bact_solute-bd_prot1"/>
</dbReference>
<evidence type="ECO:0000256" key="1">
    <source>
        <dbReference type="ARBA" id="ARBA00004418"/>
    </source>
</evidence>
<comment type="subunit">
    <text evidence="3">The complex is composed of two ATP-binding proteins (UgpC), two transmembrane proteins (UgpA and UgpE) and a solute-binding protein (UgpB).</text>
</comment>
<evidence type="ECO:0000256" key="7">
    <source>
        <dbReference type="ARBA" id="ARBA00022764"/>
    </source>
</evidence>
<keyword evidence="5" id="KW-0813">Transport</keyword>
<evidence type="ECO:0000256" key="2">
    <source>
        <dbReference type="ARBA" id="ARBA00008520"/>
    </source>
</evidence>
<dbReference type="PANTHER" id="PTHR43649:SF31">
    <property type="entry name" value="SN-GLYCEROL-3-PHOSPHATE-BINDING PERIPLASMIC PROTEIN UGPB"/>
    <property type="match status" value="1"/>
</dbReference>
<evidence type="ECO:0000313" key="11">
    <source>
        <dbReference type="Proteomes" id="UP001242480"/>
    </source>
</evidence>
<accession>A0ABU0J2S5</accession>
<feature type="chain" id="PRO_5046510033" description="sn-glycerol-3-phosphate-binding periplasmic protein UgpB" evidence="9">
    <location>
        <begin position="33"/>
        <end position="427"/>
    </location>
</feature>
<keyword evidence="7" id="KW-0574">Periplasm</keyword>
<evidence type="ECO:0000256" key="3">
    <source>
        <dbReference type="ARBA" id="ARBA00011557"/>
    </source>
</evidence>
<evidence type="ECO:0000256" key="4">
    <source>
        <dbReference type="ARBA" id="ARBA00017470"/>
    </source>
</evidence>